<accession>A0AAV6ITB8</accession>
<feature type="compositionally biased region" description="Polar residues" evidence="1">
    <location>
        <begin position="300"/>
        <end position="318"/>
    </location>
</feature>
<dbReference type="Proteomes" id="UP000823749">
    <property type="component" value="Chromosome 9"/>
</dbReference>
<reference evidence="2" key="1">
    <citation type="submission" date="2020-08" db="EMBL/GenBank/DDBJ databases">
        <title>Plant Genome Project.</title>
        <authorList>
            <person name="Zhang R.-G."/>
        </authorList>
    </citation>
    <scope>NUCLEOTIDE SEQUENCE</scope>
    <source>
        <strain evidence="2">WSP0</strain>
        <tissue evidence="2">Leaf</tissue>
    </source>
</reference>
<comment type="caution">
    <text evidence="2">The sequence shown here is derived from an EMBL/GenBank/DDBJ whole genome shotgun (WGS) entry which is preliminary data.</text>
</comment>
<evidence type="ECO:0000313" key="2">
    <source>
        <dbReference type="EMBL" id="KAG5531941.1"/>
    </source>
</evidence>
<name>A0AAV6ITB8_9ERIC</name>
<protein>
    <submittedName>
        <fullName evidence="2">Uncharacterized protein</fullName>
    </submittedName>
</protein>
<keyword evidence="3" id="KW-1185">Reference proteome</keyword>
<dbReference type="EMBL" id="JACTNZ010000009">
    <property type="protein sequence ID" value="KAG5531941.1"/>
    <property type="molecule type" value="Genomic_DNA"/>
</dbReference>
<proteinExistence type="predicted"/>
<dbReference type="AlphaFoldDB" id="A0AAV6ITB8"/>
<sequence length="485" mass="53506">MAGECTESSIATSSATPNWWPDLRTNSLSSWSSNRNPWHPHQNPNSNSSGEEDMSISNQSGLSVDSSRHLVDSSSANDFIGETASDSQLWSHVLLNVGSREELNNTQEVGGNSINLLASKSLSIGMFEPACSDYLKKMDNSWEFANSPSFNNFDQKHFNGFNHGVMESERLTKLSNLVSNWSIAPPDSAGILNHQFDLSHMKQTMSNPTPFGGILNRNLGSFSCYGHDSKVKDEYQIGLSNSFVGDNKYYYGTSEVPCNTSTRSFSDVMNFSSFLSKPSVGIHGSKSIPRSLPDCKKQPPISTTQTVTRSSIRGQGISTEGKKKRSEENSETALKKPKHDSSTVSSSKMQVPKVKLGDKITALQQIVSPFGKLLSNPYMKTNTCKDPWGGLERKDRGDLVLFDLQSRALFSSKLFVFLLLSRPPPRPASSSSGCCGFLRKVWWRLERVWEPLCLDEGLRSQWSRAAAVLFSELPPVSFLGVVSLV</sequence>
<feature type="region of interest" description="Disordered" evidence="1">
    <location>
        <begin position="1"/>
        <end position="67"/>
    </location>
</feature>
<gene>
    <name evidence="2" type="ORF">RHGRI_026521</name>
</gene>
<feature type="compositionally biased region" description="Polar residues" evidence="1">
    <location>
        <begin position="24"/>
        <end position="65"/>
    </location>
</feature>
<evidence type="ECO:0000313" key="3">
    <source>
        <dbReference type="Proteomes" id="UP000823749"/>
    </source>
</evidence>
<evidence type="ECO:0000256" key="1">
    <source>
        <dbReference type="SAM" id="MobiDB-lite"/>
    </source>
</evidence>
<feature type="compositionally biased region" description="Polar residues" evidence="1">
    <location>
        <begin position="1"/>
        <end position="17"/>
    </location>
</feature>
<organism evidence="2 3">
    <name type="scientific">Rhododendron griersonianum</name>
    <dbReference type="NCBI Taxonomy" id="479676"/>
    <lineage>
        <taxon>Eukaryota</taxon>
        <taxon>Viridiplantae</taxon>
        <taxon>Streptophyta</taxon>
        <taxon>Embryophyta</taxon>
        <taxon>Tracheophyta</taxon>
        <taxon>Spermatophyta</taxon>
        <taxon>Magnoliopsida</taxon>
        <taxon>eudicotyledons</taxon>
        <taxon>Gunneridae</taxon>
        <taxon>Pentapetalae</taxon>
        <taxon>asterids</taxon>
        <taxon>Ericales</taxon>
        <taxon>Ericaceae</taxon>
        <taxon>Ericoideae</taxon>
        <taxon>Rhodoreae</taxon>
        <taxon>Rhododendron</taxon>
    </lineage>
</organism>
<feature type="region of interest" description="Disordered" evidence="1">
    <location>
        <begin position="282"/>
        <end position="350"/>
    </location>
</feature>